<evidence type="ECO:0000313" key="2">
    <source>
        <dbReference type="Proteomes" id="UP001139311"/>
    </source>
</evidence>
<name>A0A9X1I9Q1_9PROT</name>
<dbReference type="InterPro" id="IPR050678">
    <property type="entry name" value="DNA_Partitioning_ATPase"/>
</dbReference>
<protein>
    <submittedName>
        <fullName evidence="1">Cellulose synthase operon protein YhjQ</fullName>
    </submittedName>
</protein>
<dbReference type="RefSeq" id="WP_226604677.1">
    <property type="nucleotide sequence ID" value="NZ_JAJAQI010000004.1"/>
</dbReference>
<organism evidence="1 2">
    <name type="scientific">Roseicella aerolata</name>
    <dbReference type="NCBI Taxonomy" id="2883479"/>
    <lineage>
        <taxon>Bacteria</taxon>
        <taxon>Pseudomonadati</taxon>
        <taxon>Pseudomonadota</taxon>
        <taxon>Alphaproteobacteria</taxon>
        <taxon>Acetobacterales</taxon>
        <taxon>Roseomonadaceae</taxon>
        <taxon>Roseicella</taxon>
    </lineage>
</organism>
<accession>A0A9X1I9Q1</accession>
<dbReference type="Gene3D" id="3.40.50.300">
    <property type="entry name" value="P-loop containing nucleotide triphosphate hydrolases"/>
    <property type="match status" value="1"/>
</dbReference>
<dbReference type="CDD" id="cd02042">
    <property type="entry name" value="ParAB_family"/>
    <property type="match status" value="1"/>
</dbReference>
<dbReference type="NCBIfam" id="TIGR03371">
    <property type="entry name" value="cellulose_yhjQ"/>
    <property type="match status" value="1"/>
</dbReference>
<reference evidence="1" key="1">
    <citation type="submission" date="2021-10" db="EMBL/GenBank/DDBJ databases">
        <title>Roseicella aerolatum sp. nov., isolated from aerosols of e-waste dismantling site.</title>
        <authorList>
            <person name="Qin T."/>
        </authorList>
    </citation>
    <scope>NUCLEOTIDE SEQUENCE</scope>
    <source>
        <strain evidence="1">GB24</strain>
    </source>
</reference>
<dbReference type="Pfam" id="PF06564">
    <property type="entry name" value="CBP_BcsQ"/>
    <property type="match status" value="1"/>
</dbReference>
<gene>
    <name evidence="1" type="primary">yhjQ</name>
    <name evidence="1" type="ORF">LHA35_03765</name>
</gene>
<proteinExistence type="predicted"/>
<dbReference type="Proteomes" id="UP001139311">
    <property type="component" value="Unassembled WGS sequence"/>
</dbReference>
<comment type="caution">
    <text evidence="1">The sequence shown here is derived from an EMBL/GenBank/DDBJ whole genome shotgun (WGS) entry which is preliminary data.</text>
</comment>
<sequence>MPLLCIASPKGGVGKTTLTANLADALRRRGRRVLAMDLDPQNALRLHFGVPLADRAGFGPELARGGSWRGHIRQTAAGVALLPHGTVDMAEALTLANALERMPERLTGPVRELLADPSLIVVADLPPGPSRALDLIAPLSDMVMIVLLADAHGAALMPEIDSGRFLGLGGLHGLQPGRLRLVLNQVDYGSRLSRAVAEALARHLGPRLLGAIAREDSVAEALAAQRLVLETAPACRAALDLRELGQAVATALPLPVEAPAAIGAWWAR</sequence>
<dbReference type="InterPro" id="IPR017746">
    <property type="entry name" value="Cellulose_synthase_operon_BcsQ"/>
</dbReference>
<dbReference type="AlphaFoldDB" id="A0A9X1I9Q1"/>
<keyword evidence="2" id="KW-1185">Reference proteome</keyword>
<dbReference type="SUPFAM" id="SSF52540">
    <property type="entry name" value="P-loop containing nucleoside triphosphate hydrolases"/>
    <property type="match status" value="1"/>
</dbReference>
<dbReference type="PANTHER" id="PTHR13696">
    <property type="entry name" value="P-LOOP CONTAINING NUCLEOSIDE TRIPHOSPHATE HYDROLASE"/>
    <property type="match status" value="1"/>
</dbReference>
<dbReference type="InterPro" id="IPR027417">
    <property type="entry name" value="P-loop_NTPase"/>
</dbReference>
<evidence type="ECO:0000313" key="1">
    <source>
        <dbReference type="EMBL" id="MCB4820845.1"/>
    </source>
</evidence>
<dbReference type="PANTHER" id="PTHR13696:SF52">
    <property type="entry name" value="PARA FAMILY PROTEIN CT_582"/>
    <property type="match status" value="1"/>
</dbReference>
<dbReference type="EMBL" id="JAJAQI010000004">
    <property type="protein sequence ID" value="MCB4820845.1"/>
    <property type="molecule type" value="Genomic_DNA"/>
</dbReference>